<comment type="cofactor">
    <cofactor evidence="5">
        <name>FAD</name>
        <dbReference type="ChEBI" id="CHEBI:57692"/>
    </cofactor>
</comment>
<dbReference type="Gene3D" id="3.50.50.60">
    <property type="entry name" value="FAD/NAD(P)-binding domain"/>
    <property type="match status" value="1"/>
</dbReference>
<organism evidence="6 7">
    <name type="scientific">Papaver nudicaule</name>
    <name type="common">Iceland poppy</name>
    <dbReference type="NCBI Taxonomy" id="74823"/>
    <lineage>
        <taxon>Eukaryota</taxon>
        <taxon>Viridiplantae</taxon>
        <taxon>Streptophyta</taxon>
        <taxon>Embryophyta</taxon>
        <taxon>Tracheophyta</taxon>
        <taxon>Spermatophyta</taxon>
        <taxon>Magnoliopsida</taxon>
        <taxon>Ranunculales</taxon>
        <taxon>Papaveraceae</taxon>
        <taxon>Papaveroideae</taxon>
        <taxon>Papaver</taxon>
    </lineage>
</organism>
<dbReference type="InterPro" id="IPR050346">
    <property type="entry name" value="FMO-like"/>
</dbReference>
<dbReference type="InterPro" id="IPR036188">
    <property type="entry name" value="FAD/NAD-bd_sf"/>
</dbReference>
<dbReference type="GO" id="GO:0050660">
    <property type="term" value="F:flavin adenine dinucleotide binding"/>
    <property type="evidence" value="ECO:0007669"/>
    <property type="project" value="InterPro"/>
</dbReference>
<reference evidence="6" key="1">
    <citation type="submission" date="2022-03" db="EMBL/GenBank/DDBJ databases">
        <title>A functionally conserved STORR gene fusion in Papaver species that diverged 16.8 million years ago.</title>
        <authorList>
            <person name="Catania T."/>
        </authorList>
    </citation>
    <scope>NUCLEOTIDE SEQUENCE</scope>
    <source>
        <strain evidence="6">S-191538</strain>
    </source>
</reference>
<comment type="similarity">
    <text evidence="1 5">Belongs to the FMO family.</text>
</comment>
<evidence type="ECO:0000313" key="7">
    <source>
        <dbReference type="Proteomes" id="UP001177140"/>
    </source>
</evidence>
<dbReference type="FunFam" id="3.50.50.60:FF:000169">
    <property type="entry name" value="Flavin-containing monooxygenase"/>
    <property type="match status" value="1"/>
</dbReference>
<keyword evidence="7" id="KW-1185">Reference proteome</keyword>
<protein>
    <recommendedName>
        <fullName evidence="5">Flavin-containing monooxygenase</fullName>
        <ecNumber evidence="5">1.-.-.-</ecNumber>
    </recommendedName>
</protein>
<dbReference type="AlphaFoldDB" id="A0AA41SF48"/>
<name>A0AA41SF48_PAPNU</name>
<proteinExistence type="inferred from homology"/>
<evidence type="ECO:0000256" key="5">
    <source>
        <dbReference type="RuleBase" id="RU361177"/>
    </source>
</evidence>
<sequence>MTPEHSFSQELSSCLVARLPDSFYDRVEEGSIMPKKSNGFSFTDNGLILDDDARALLETDVVILATGYKGDEKLKSIFKSPIFQRCIIGSSDFSVPLYRYYLLASLAIIGYPGSGSNLYTSEMMCRWLAHLLDNGFKLPSMMEMEKDVLKWERYMKQYSGKHYRRSCIAVLHIWYNDQLCKDMGCNPKRKKGFYAELFQPYGTMDYADVTPARC</sequence>
<dbReference type="Pfam" id="PF00743">
    <property type="entry name" value="FMO-like"/>
    <property type="match status" value="1"/>
</dbReference>
<dbReference type="InterPro" id="IPR020946">
    <property type="entry name" value="Flavin_mOase-like"/>
</dbReference>
<accession>A0AA41SF48</accession>
<dbReference type="SUPFAM" id="SSF51905">
    <property type="entry name" value="FAD/NAD(P)-binding domain"/>
    <property type="match status" value="1"/>
</dbReference>
<dbReference type="GO" id="GO:0004499">
    <property type="term" value="F:N,N-dimethylaniline monooxygenase activity"/>
    <property type="evidence" value="ECO:0007669"/>
    <property type="project" value="InterPro"/>
</dbReference>
<dbReference type="EC" id="1.-.-.-" evidence="5"/>
<dbReference type="GO" id="GO:0050661">
    <property type="term" value="F:NADP binding"/>
    <property type="evidence" value="ECO:0007669"/>
    <property type="project" value="InterPro"/>
</dbReference>
<keyword evidence="3 5" id="KW-0274">FAD</keyword>
<comment type="caution">
    <text evidence="6">The sequence shown here is derived from an EMBL/GenBank/DDBJ whole genome shotgun (WGS) entry which is preliminary data.</text>
</comment>
<keyword evidence="4 5" id="KW-0560">Oxidoreductase</keyword>
<keyword evidence="5" id="KW-0503">Monooxygenase</keyword>
<evidence type="ECO:0000313" key="6">
    <source>
        <dbReference type="EMBL" id="MCL7033850.1"/>
    </source>
</evidence>
<dbReference type="EMBL" id="JAJJMA010139175">
    <property type="protein sequence ID" value="MCL7033850.1"/>
    <property type="molecule type" value="Genomic_DNA"/>
</dbReference>
<evidence type="ECO:0000256" key="3">
    <source>
        <dbReference type="ARBA" id="ARBA00022827"/>
    </source>
</evidence>
<keyword evidence="2 5" id="KW-0285">Flavoprotein</keyword>
<evidence type="ECO:0000256" key="4">
    <source>
        <dbReference type="ARBA" id="ARBA00023002"/>
    </source>
</evidence>
<evidence type="ECO:0000256" key="2">
    <source>
        <dbReference type="ARBA" id="ARBA00022630"/>
    </source>
</evidence>
<dbReference type="Proteomes" id="UP001177140">
    <property type="component" value="Unassembled WGS sequence"/>
</dbReference>
<dbReference type="PANTHER" id="PTHR23023">
    <property type="entry name" value="DIMETHYLANILINE MONOOXYGENASE"/>
    <property type="match status" value="1"/>
</dbReference>
<evidence type="ECO:0000256" key="1">
    <source>
        <dbReference type="ARBA" id="ARBA00009183"/>
    </source>
</evidence>
<gene>
    <name evidence="6" type="ORF">MKW94_022823</name>
</gene>